<dbReference type="InterPro" id="IPR036865">
    <property type="entry name" value="CRAL-TRIO_dom_sf"/>
</dbReference>
<organism evidence="2 3">
    <name type="scientific">Caligus rogercresseyi</name>
    <name type="common">Sea louse</name>
    <dbReference type="NCBI Taxonomy" id="217165"/>
    <lineage>
        <taxon>Eukaryota</taxon>
        <taxon>Metazoa</taxon>
        <taxon>Ecdysozoa</taxon>
        <taxon>Arthropoda</taxon>
        <taxon>Crustacea</taxon>
        <taxon>Multicrustacea</taxon>
        <taxon>Hexanauplia</taxon>
        <taxon>Copepoda</taxon>
        <taxon>Siphonostomatoida</taxon>
        <taxon>Caligidae</taxon>
        <taxon>Caligus</taxon>
    </lineage>
</organism>
<dbReference type="OrthoDB" id="75724at2759"/>
<dbReference type="GO" id="GO:0016020">
    <property type="term" value="C:membrane"/>
    <property type="evidence" value="ECO:0007669"/>
    <property type="project" value="TreeGrafter"/>
</dbReference>
<protein>
    <submittedName>
        <fullName evidence="2">Alpha-tocopherol transfer protein</fullName>
    </submittedName>
</protein>
<evidence type="ECO:0000313" key="2">
    <source>
        <dbReference type="EMBL" id="QQP52265.1"/>
    </source>
</evidence>
<dbReference type="EMBL" id="CP045892">
    <property type="protein sequence ID" value="QQP52265.1"/>
    <property type="molecule type" value="Genomic_DNA"/>
</dbReference>
<reference evidence="3" key="1">
    <citation type="submission" date="2021-01" db="EMBL/GenBank/DDBJ databases">
        <title>Caligus Genome Assembly.</title>
        <authorList>
            <person name="Gallardo-Escarate C."/>
        </authorList>
    </citation>
    <scope>NUCLEOTIDE SEQUENCE [LARGE SCALE GENOMIC DNA]</scope>
</reference>
<evidence type="ECO:0000259" key="1">
    <source>
        <dbReference type="Pfam" id="PF00650"/>
    </source>
</evidence>
<proteinExistence type="predicted"/>
<dbReference type="AlphaFoldDB" id="A0A7T8HLU0"/>
<evidence type="ECO:0000313" key="3">
    <source>
        <dbReference type="Proteomes" id="UP000595437"/>
    </source>
</evidence>
<dbReference type="GO" id="GO:1902936">
    <property type="term" value="F:phosphatidylinositol bisphosphate binding"/>
    <property type="evidence" value="ECO:0007669"/>
    <property type="project" value="TreeGrafter"/>
</dbReference>
<name>A0A7T8HLU0_CALRO</name>
<feature type="domain" description="CRAL-TRIO" evidence="1">
    <location>
        <begin position="104"/>
        <end position="183"/>
    </location>
</feature>
<dbReference type="Proteomes" id="UP000595437">
    <property type="component" value="Chromosome 3"/>
</dbReference>
<dbReference type="Gene3D" id="3.40.525.10">
    <property type="entry name" value="CRAL-TRIO lipid binding domain"/>
    <property type="match status" value="1"/>
</dbReference>
<dbReference type="SUPFAM" id="SSF52087">
    <property type="entry name" value="CRAL/TRIO domain"/>
    <property type="match status" value="1"/>
</dbReference>
<accession>A0A7T8HLU0</accession>
<keyword evidence="3" id="KW-1185">Reference proteome</keyword>
<dbReference type="PANTHER" id="PTHR10174">
    <property type="entry name" value="ALPHA-TOCOPHEROL TRANSFER PROTEIN-RELATED"/>
    <property type="match status" value="1"/>
</dbReference>
<sequence>MFSDGEVETDGFDAGFPFSDNVFAKDGIWQKRELELFGANLSEDLIQEFCEGTTKSGIHFDGTKDSIEVLRKYLENKRRCAQYYIKDNMTHIRSVLNLQNHIATLHRDSLGRRVFIIRPGRWDTNKATISDMYCVSAMLCEFMATEFKSQISGSLVIFDGEGFGYSQLRTIGIQDAKNTADFM</sequence>
<gene>
    <name evidence="2" type="ORF">FKW44_004367</name>
</gene>
<dbReference type="InterPro" id="IPR001251">
    <property type="entry name" value="CRAL-TRIO_dom"/>
</dbReference>
<dbReference type="PANTHER" id="PTHR10174:SF130">
    <property type="entry name" value="ALPHA-TOCOPHEROL TRANSFER PROTEIN-LIKE"/>
    <property type="match status" value="1"/>
</dbReference>
<feature type="non-terminal residue" evidence="2">
    <location>
        <position position="1"/>
    </location>
</feature>
<dbReference type="Pfam" id="PF00650">
    <property type="entry name" value="CRAL_TRIO"/>
    <property type="match status" value="1"/>
</dbReference>